<feature type="domain" description="AB hydrolase-1" evidence="1">
    <location>
        <begin position="86"/>
        <end position="179"/>
    </location>
</feature>
<evidence type="ECO:0000259" key="1">
    <source>
        <dbReference type="Pfam" id="PF00561"/>
    </source>
</evidence>
<sequence>MTQISRLQGAGPHRLQRSLRLLRNAHDRVRHSARLNQAGQTPYEVIARHDIISLRHYPGDADKALTPLVIVPPLAVNMLIYDLFPQRSLVRHLRDQGFPLYLIDWGRPTRAHAHWRFADYLQDFLPRMLDEVRRHSGQQELSLHGWSLGAMFSYAYAALGDPHIRNVVLLGPPCDYHAPGGVSFQNRLVSRQMKQIRRLTGWRIHASRPGLWHVPGWANAMAFKLASPAGTLRGYTALLGRLDDRDYVSEHATHGAFLDDMVAYPGGVMQDIVQYLVTDNVLAAGRLPIAQCKASLADVKANVLIVVGDKDPIVTPAASRHLIGLMPQAEAELLEAPGGHMSIVSGSQAPRAIWTPAAAWLRGRSTVRRAA</sequence>
<evidence type="ECO:0000313" key="3">
    <source>
        <dbReference type="Proteomes" id="UP000192342"/>
    </source>
</evidence>
<dbReference type="RefSeq" id="WP_158522994.1">
    <property type="nucleotide sequence ID" value="NZ_AQQV01000001.1"/>
</dbReference>
<comment type="caution">
    <text evidence="2">The sequence shown here is derived from an EMBL/GenBank/DDBJ whole genome shotgun (WGS) entry which is preliminary data.</text>
</comment>
<dbReference type="InterPro" id="IPR051321">
    <property type="entry name" value="PHA/PHB_synthase"/>
</dbReference>
<evidence type="ECO:0000313" key="2">
    <source>
        <dbReference type="EMBL" id="ORE88588.1"/>
    </source>
</evidence>
<dbReference type="SUPFAM" id="SSF53474">
    <property type="entry name" value="alpha/beta-Hydrolases"/>
    <property type="match status" value="1"/>
</dbReference>
<protein>
    <recommendedName>
        <fullName evidence="1">AB hydrolase-1 domain-containing protein</fullName>
    </recommendedName>
</protein>
<dbReference type="OrthoDB" id="9767934at2"/>
<reference evidence="2 3" key="1">
    <citation type="submission" date="2013-04" db="EMBL/GenBank/DDBJ databases">
        <title>Oceanococcus atlanticus 22II-S10r2 Genome Sequencing.</title>
        <authorList>
            <person name="Lai Q."/>
            <person name="Li G."/>
            <person name="Shao Z."/>
        </authorList>
    </citation>
    <scope>NUCLEOTIDE SEQUENCE [LARGE SCALE GENOMIC DNA]</scope>
    <source>
        <strain evidence="2 3">22II-S10r2</strain>
    </source>
</reference>
<gene>
    <name evidence="2" type="ORF">ATO7_01895</name>
</gene>
<dbReference type="Gene3D" id="3.40.50.1820">
    <property type="entry name" value="alpha/beta hydrolase"/>
    <property type="match status" value="1"/>
</dbReference>
<name>A0A1Y1SG72_9GAMM</name>
<dbReference type="Proteomes" id="UP000192342">
    <property type="component" value="Unassembled WGS sequence"/>
</dbReference>
<proteinExistence type="predicted"/>
<keyword evidence="3" id="KW-1185">Reference proteome</keyword>
<dbReference type="EMBL" id="AQQV01000001">
    <property type="protein sequence ID" value="ORE88588.1"/>
    <property type="molecule type" value="Genomic_DNA"/>
</dbReference>
<dbReference type="PANTHER" id="PTHR36837:SF2">
    <property type="entry name" value="POLY(3-HYDROXYALKANOATE) POLYMERASE SUBUNIT PHAC"/>
    <property type="match status" value="1"/>
</dbReference>
<dbReference type="AlphaFoldDB" id="A0A1Y1SG72"/>
<feature type="domain" description="AB hydrolase-1" evidence="1">
    <location>
        <begin position="217"/>
        <end position="344"/>
    </location>
</feature>
<accession>A0A1Y1SG72</accession>
<dbReference type="PANTHER" id="PTHR36837">
    <property type="entry name" value="POLY(3-HYDROXYALKANOATE) POLYMERASE SUBUNIT PHAC"/>
    <property type="match status" value="1"/>
</dbReference>
<dbReference type="Pfam" id="PF00561">
    <property type="entry name" value="Abhydrolase_1"/>
    <property type="match status" value="2"/>
</dbReference>
<dbReference type="InterPro" id="IPR029058">
    <property type="entry name" value="AB_hydrolase_fold"/>
</dbReference>
<organism evidence="2 3">
    <name type="scientific">Oceanococcus atlanticus</name>
    <dbReference type="NCBI Taxonomy" id="1317117"/>
    <lineage>
        <taxon>Bacteria</taxon>
        <taxon>Pseudomonadati</taxon>
        <taxon>Pseudomonadota</taxon>
        <taxon>Gammaproteobacteria</taxon>
        <taxon>Chromatiales</taxon>
        <taxon>Oceanococcaceae</taxon>
        <taxon>Oceanococcus</taxon>
    </lineage>
</organism>
<dbReference type="InterPro" id="IPR000073">
    <property type="entry name" value="AB_hydrolase_1"/>
</dbReference>
<dbReference type="STRING" id="1317117.ATO7_01895"/>